<protein>
    <submittedName>
        <fullName evidence="1">Uncharacterized protein</fullName>
    </submittedName>
</protein>
<evidence type="ECO:0000313" key="1">
    <source>
        <dbReference type="EMBL" id="KAF7147897.1"/>
    </source>
</evidence>
<evidence type="ECO:0000313" key="2">
    <source>
        <dbReference type="Proteomes" id="UP000626092"/>
    </source>
</evidence>
<dbReference type="Proteomes" id="UP000626092">
    <property type="component" value="Unassembled WGS sequence"/>
</dbReference>
<reference evidence="1" key="1">
    <citation type="submission" date="2019-11" db="EMBL/GenBank/DDBJ databases">
        <authorList>
            <person name="Liu Y."/>
            <person name="Hou J."/>
            <person name="Li T.-Q."/>
            <person name="Guan C.-H."/>
            <person name="Wu X."/>
            <person name="Wu H.-Z."/>
            <person name="Ling F."/>
            <person name="Zhang R."/>
            <person name="Shi X.-G."/>
            <person name="Ren J.-P."/>
            <person name="Chen E.-F."/>
            <person name="Sun J.-M."/>
        </authorList>
    </citation>
    <scope>NUCLEOTIDE SEQUENCE</scope>
    <source>
        <strain evidence="1">Adult_tree_wgs_1</strain>
        <tissue evidence="1">Leaves</tissue>
    </source>
</reference>
<accession>A0A834LRX2</accession>
<dbReference type="SUPFAM" id="SSF50249">
    <property type="entry name" value="Nucleic acid-binding proteins"/>
    <property type="match status" value="1"/>
</dbReference>
<keyword evidence="2" id="KW-1185">Reference proteome</keyword>
<dbReference type="OrthoDB" id="1725660at2759"/>
<comment type="caution">
    <text evidence="1">The sequence shown here is derived from an EMBL/GenBank/DDBJ whole genome shotgun (WGS) entry which is preliminary data.</text>
</comment>
<sequence length="406" mass="46036">MSQNKRVRIPYCQFSQEEKDRLNARRRALYAERRSRTENTLFPVEIQEEVSAEENIESSIGYSYMANSASNDQQILDEHNATSLHSLPSTSTSTNQDECMLYDVSIGILVSQIWMAPNIIPLRDIVLTSKNYTVQAMVIEKNIPRMSSTSTSFYQRIMLQDKEGNKIQASIFGQNIRILEQTLKLYHTYSITNAAVTETPQLFRFLENKNQLAINARTPVEEIHIDGLTQRTVKYSFTPTTALHQVKSRDAKLGLTLATRNSSSFIFDPPPLPEVTALRSWCAANAAKIRELPIAPVPQLPMPKPGEDSEDDITKIANLPISIEKIWKSRNLKAFENVITDAQANVTKTHSSTIQEAFRTSITSTHREPRLITWSPPPASKIKMNTNGRAKEDGRKSWLWRVIQEG</sequence>
<gene>
    <name evidence="1" type="ORF">RHSIM_Rhsim03G0120000</name>
</gene>
<dbReference type="EMBL" id="WJXA01000003">
    <property type="protein sequence ID" value="KAF7147897.1"/>
    <property type="molecule type" value="Genomic_DNA"/>
</dbReference>
<organism evidence="1 2">
    <name type="scientific">Rhododendron simsii</name>
    <name type="common">Sims's rhododendron</name>
    <dbReference type="NCBI Taxonomy" id="118357"/>
    <lineage>
        <taxon>Eukaryota</taxon>
        <taxon>Viridiplantae</taxon>
        <taxon>Streptophyta</taxon>
        <taxon>Embryophyta</taxon>
        <taxon>Tracheophyta</taxon>
        <taxon>Spermatophyta</taxon>
        <taxon>Magnoliopsida</taxon>
        <taxon>eudicotyledons</taxon>
        <taxon>Gunneridae</taxon>
        <taxon>Pentapetalae</taxon>
        <taxon>asterids</taxon>
        <taxon>Ericales</taxon>
        <taxon>Ericaceae</taxon>
        <taxon>Ericoideae</taxon>
        <taxon>Rhodoreae</taxon>
        <taxon>Rhododendron</taxon>
    </lineage>
</organism>
<proteinExistence type="predicted"/>
<dbReference type="Gene3D" id="2.40.50.140">
    <property type="entry name" value="Nucleic acid-binding proteins"/>
    <property type="match status" value="1"/>
</dbReference>
<dbReference type="InterPro" id="IPR012340">
    <property type="entry name" value="NA-bd_OB-fold"/>
</dbReference>
<dbReference type="AlphaFoldDB" id="A0A834LRX2"/>
<name>A0A834LRX2_RHOSS</name>